<organism evidence="2 3">
    <name type="scientific">Caulobacter ginsengisoli</name>
    <dbReference type="NCBI Taxonomy" id="400775"/>
    <lineage>
        <taxon>Bacteria</taxon>
        <taxon>Pseudomonadati</taxon>
        <taxon>Pseudomonadota</taxon>
        <taxon>Alphaproteobacteria</taxon>
        <taxon>Caulobacterales</taxon>
        <taxon>Caulobacteraceae</taxon>
        <taxon>Caulobacter</taxon>
    </lineage>
</organism>
<dbReference type="Proteomes" id="UP001228905">
    <property type="component" value="Unassembled WGS sequence"/>
</dbReference>
<reference evidence="2 3" key="1">
    <citation type="submission" date="2023-07" db="EMBL/GenBank/DDBJ databases">
        <title>Genomic Encyclopedia of Type Strains, Phase IV (KMG-IV): sequencing the most valuable type-strain genomes for metagenomic binning, comparative biology and taxonomic classification.</title>
        <authorList>
            <person name="Goeker M."/>
        </authorList>
    </citation>
    <scope>NUCLEOTIDE SEQUENCE [LARGE SCALE GENOMIC DNA]</scope>
    <source>
        <strain evidence="2 3">DSM 18695</strain>
    </source>
</reference>
<evidence type="ECO:0000313" key="3">
    <source>
        <dbReference type="Proteomes" id="UP001228905"/>
    </source>
</evidence>
<dbReference type="RefSeq" id="WP_307344587.1">
    <property type="nucleotide sequence ID" value="NZ_JAUSVS010000001.1"/>
</dbReference>
<feature type="signal peptide" evidence="1">
    <location>
        <begin position="1"/>
        <end position="22"/>
    </location>
</feature>
<keyword evidence="1" id="KW-0732">Signal</keyword>
<feature type="chain" id="PRO_5046470743" evidence="1">
    <location>
        <begin position="23"/>
        <end position="219"/>
    </location>
</feature>
<comment type="caution">
    <text evidence="2">The sequence shown here is derived from an EMBL/GenBank/DDBJ whole genome shotgun (WGS) entry which is preliminary data.</text>
</comment>
<sequence length="219" mass="23231">MRFLRSLAAAAAALLLCGPAMAAGPSDADARENAAARAVADATISRLGVGGYFENVSYDDRPMLRHKGSGMICIVDDDSKDFSITLGRADAPADDVTCAGASFGADFSRAYKSARPLDIDEAMQAAVQALRTQIEDLKTEGGPPRSAREPVSGTPVAFAFFTGRRAGKTVTVSVGVFVIGDWTYVQEFISPDETVKTLAILAGAWMELGLLEMRKFDAR</sequence>
<proteinExistence type="predicted"/>
<evidence type="ECO:0000256" key="1">
    <source>
        <dbReference type="SAM" id="SignalP"/>
    </source>
</evidence>
<protein>
    <submittedName>
        <fullName evidence="2">Uncharacterized protein</fullName>
    </submittedName>
</protein>
<name>A0ABU0IK16_9CAUL</name>
<gene>
    <name evidence="2" type="ORF">QO010_000098</name>
</gene>
<evidence type="ECO:0000313" key="2">
    <source>
        <dbReference type="EMBL" id="MDQ0462350.1"/>
    </source>
</evidence>
<accession>A0ABU0IK16</accession>
<dbReference type="EMBL" id="JAUSVS010000001">
    <property type="protein sequence ID" value="MDQ0462350.1"/>
    <property type="molecule type" value="Genomic_DNA"/>
</dbReference>
<keyword evidence="3" id="KW-1185">Reference proteome</keyword>